<evidence type="ECO:0000313" key="2">
    <source>
        <dbReference type="Proteomes" id="UP000240708"/>
    </source>
</evidence>
<name>A0A2P8E393_9BACT</name>
<keyword evidence="2" id="KW-1185">Reference proteome</keyword>
<evidence type="ECO:0008006" key="3">
    <source>
        <dbReference type="Google" id="ProtNLM"/>
    </source>
</evidence>
<evidence type="ECO:0000313" key="1">
    <source>
        <dbReference type="EMBL" id="PSL03877.1"/>
    </source>
</evidence>
<dbReference type="AlphaFoldDB" id="A0A2P8E393"/>
<organism evidence="1 2">
    <name type="scientific">Cecembia rubra</name>
    <dbReference type="NCBI Taxonomy" id="1485585"/>
    <lineage>
        <taxon>Bacteria</taxon>
        <taxon>Pseudomonadati</taxon>
        <taxon>Bacteroidota</taxon>
        <taxon>Cytophagia</taxon>
        <taxon>Cytophagales</taxon>
        <taxon>Cyclobacteriaceae</taxon>
        <taxon>Cecembia</taxon>
    </lineage>
</organism>
<dbReference type="OrthoDB" id="982995at2"/>
<dbReference type="RefSeq" id="WP_106567553.1">
    <property type="nucleotide sequence ID" value="NZ_PYGF01000006.1"/>
</dbReference>
<reference evidence="1 2" key="1">
    <citation type="submission" date="2018-03" db="EMBL/GenBank/DDBJ databases">
        <title>Genomic Encyclopedia of Archaeal and Bacterial Type Strains, Phase II (KMG-II): from individual species to whole genera.</title>
        <authorList>
            <person name="Goeker M."/>
        </authorList>
    </citation>
    <scope>NUCLEOTIDE SEQUENCE [LARGE SCALE GENOMIC DNA]</scope>
    <source>
        <strain evidence="1 2">DSM 28057</strain>
    </source>
</reference>
<gene>
    <name evidence="1" type="ORF">CLV48_106117</name>
</gene>
<comment type="caution">
    <text evidence="1">The sequence shown here is derived from an EMBL/GenBank/DDBJ whole genome shotgun (WGS) entry which is preliminary data.</text>
</comment>
<dbReference type="Proteomes" id="UP000240708">
    <property type="component" value="Unassembled WGS sequence"/>
</dbReference>
<protein>
    <recommendedName>
        <fullName evidence="3">Winged helix-turn-helix DNA-binding protein</fullName>
    </recommendedName>
</protein>
<sequence length="109" mass="12882">MNQKRKALTVEEERAEITRGQQLQRNKFIAQKRRVFESFLERPKTMLEVEAETGIMRSNICYYVRDFLLEDKIKRVITGICSITFMRAGRYTTDRSQWNYPTGKGGSHE</sequence>
<dbReference type="EMBL" id="PYGF01000006">
    <property type="protein sequence ID" value="PSL03877.1"/>
    <property type="molecule type" value="Genomic_DNA"/>
</dbReference>
<proteinExistence type="predicted"/>
<accession>A0A2P8E393</accession>